<dbReference type="FunFam" id="2.60.120.620:FF:000003">
    <property type="entry name" value="Prolyl 3-hydroxylase 2"/>
    <property type="match status" value="1"/>
</dbReference>
<dbReference type="InterPro" id="IPR056585">
    <property type="entry name" value="Leprecan_dom"/>
</dbReference>
<evidence type="ECO:0000256" key="3">
    <source>
        <dbReference type="ARBA" id="ARBA00006487"/>
    </source>
</evidence>
<feature type="domain" description="Fe2OG dioxygenase" evidence="15">
    <location>
        <begin position="405"/>
        <end position="519"/>
    </location>
</feature>
<dbReference type="GO" id="GO:0005506">
    <property type="term" value="F:iron ion binding"/>
    <property type="evidence" value="ECO:0007669"/>
    <property type="project" value="InterPro"/>
</dbReference>
<evidence type="ECO:0000313" key="16">
    <source>
        <dbReference type="Ensembl" id="ENSSFAP00005028529.1"/>
    </source>
</evidence>
<keyword evidence="14" id="KW-0325">Glycoprotein</keyword>
<keyword evidence="7" id="KW-0677">Repeat</keyword>
<dbReference type="Pfam" id="PF23557">
    <property type="entry name" value="TPR_leprecan"/>
    <property type="match status" value="1"/>
</dbReference>
<comment type="cofactor">
    <cofactor evidence="1">
        <name>L-ascorbate</name>
        <dbReference type="ChEBI" id="CHEBI:38290"/>
    </cofactor>
</comment>
<dbReference type="EC" id="1.14.11.7" evidence="4"/>
<evidence type="ECO:0000259" key="15">
    <source>
        <dbReference type="PROSITE" id="PS51471"/>
    </source>
</evidence>
<evidence type="ECO:0000313" key="17">
    <source>
        <dbReference type="Proteomes" id="UP000472267"/>
    </source>
</evidence>
<protein>
    <recommendedName>
        <fullName evidence="4">procollagen-proline 3-dioxygenase</fullName>
        <ecNumber evidence="4">1.14.11.7</ecNumber>
    </recommendedName>
</protein>
<evidence type="ECO:0000256" key="12">
    <source>
        <dbReference type="ARBA" id="ARBA00023002"/>
    </source>
</evidence>
<dbReference type="GO" id="GO:0005783">
    <property type="term" value="C:endoplasmic reticulum"/>
    <property type="evidence" value="ECO:0007669"/>
    <property type="project" value="TreeGrafter"/>
</dbReference>
<keyword evidence="8" id="KW-0802">TPR repeat</keyword>
<dbReference type="InterPro" id="IPR039575">
    <property type="entry name" value="P3H"/>
</dbReference>
<evidence type="ECO:0000256" key="2">
    <source>
        <dbReference type="ARBA" id="ARBA00001962"/>
    </source>
</evidence>
<keyword evidence="6" id="KW-0732">Signal</keyword>
<dbReference type="SMART" id="SM00702">
    <property type="entry name" value="P4Hc"/>
    <property type="match status" value="1"/>
</dbReference>
<dbReference type="Pfam" id="PF13640">
    <property type="entry name" value="2OG-FeII_Oxy_3"/>
    <property type="match status" value="1"/>
</dbReference>
<keyword evidence="13" id="KW-0408">Iron</keyword>
<comment type="cofactor">
    <cofactor evidence="2">
        <name>Fe cation</name>
        <dbReference type="ChEBI" id="CHEBI:24875"/>
    </cofactor>
</comment>
<gene>
    <name evidence="16" type="primary">p3h3</name>
</gene>
<sequence length="550" mass="62318">MLDWVQQRAECLRFCMGRSITPAGQLPVSTDIEYEFSTRNPYNFLQVTYYKLEKLRKAAAAAHTYFVANPSHLEMRNNIEKYRRMKGVTDEDFQDRELENEKHWVSVEQHEIQLFLSFMGEYFKIDECRVQCEISMSIFLYSRAALSLSLLSCRQYCVTQVATRPGRISAQEDLLPTQLEHLHIAQFKVKNNDKSSVDQCYFTTYTTPNYSESNGSFVSDHLFVCFLIQEIVGYVSRSLEEKKLLYFGVENLDFKFIDPVNDGSVCVLRGECPFSPVHRLLLVSVLLSGGVIRQVGVTIAMDDDLLNGTNRVVLDGVATEKECEKILQLAAVAASVGDGYRGRRSPHTPHETFEGLTVLRAVKVGEEEGLVNQSDAQLLHELGERVRVLLHSYFRSPSALFISFTHLVCRTAVEGEQEGRLDLSHPVHVDNCLLEPETKQCWKEPPAFIHRDLSAILYLNDNFDGGELFFTNRDAKTVTAQVKPGCGRVVGFSSGPVNPHGVTAVTRGRRCALALWFTKEKLYRDMQTGSKHDVDEALNKSELSLLTQRE</sequence>
<evidence type="ECO:0000256" key="9">
    <source>
        <dbReference type="ARBA" id="ARBA00022824"/>
    </source>
</evidence>
<keyword evidence="5" id="KW-0479">Metal-binding</keyword>
<keyword evidence="9" id="KW-0256">Endoplasmic reticulum</keyword>
<dbReference type="InterPro" id="IPR044862">
    <property type="entry name" value="Pro_4_hyd_alph_FE2OG_OXY"/>
</dbReference>
<evidence type="ECO:0000256" key="14">
    <source>
        <dbReference type="ARBA" id="ARBA00023180"/>
    </source>
</evidence>
<dbReference type="PROSITE" id="PS51471">
    <property type="entry name" value="FE2OG_OXY"/>
    <property type="match status" value="1"/>
</dbReference>
<dbReference type="InterPro" id="IPR006620">
    <property type="entry name" value="Pro_4_hyd_alph"/>
</dbReference>
<keyword evidence="17" id="KW-1185">Reference proteome</keyword>
<organism evidence="16 17">
    <name type="scientific">Salarias fasciatus</name>
    <name type="common">Jewelled blenny</name>
    <name type="synonym">Blennius fasciatus</name>
    <dbReference type="NCBI Taxonomy" id="181472"/>
    <lineage>
        <taxon>Eukaryota</taxon>
        <taxon>Metazoa</taxon>
        <taxon>Chordata</taxon>
        <taxon>Craniata</taxon>
        <taxon>Vertebrata</taxon>
        <taxon>Euteleostomi</taxon>
        <taxon>Actinopterygii</taxon>
        <taxon>Neopterygii</taxon>
        <taxon>Teleostei</taxon>
        <taxon>Neoteleostei</taxon>
        <taxon>Acanthomorphata</taxon>
        <taxon>Ovalentaria</taxon>
        <taxon>Blenniimorphae</taxon>
        <taxon>Blenniiformes</taxon>
        <taxon>Blennioidei</taxon>
        <taxon>Blenniidae</taxon>
        <taxon>Salariinae</taxon>
        <taxon>Salarias</taxon>
    </lineage>
</organism>
<keyword evidence="10" id="KW-0847">Vitamin C</keyword>
<comment type="similarity">
    <text evidence="3">Belongs to the leprecan family.</text>
</comment>
<evidence type="ECO:0000256" key="11">
    <source>
        <dbReference type="ARBA" id="ARBA00022964"/>
    </source>
</evidence>
<evidence type="ECO:0000256" key="4">
    <source>
        <dbReference type="ARBA" id="ARBA00012262"/>
    </source>
</evidence>
<dbReference type="AlphaFoldDB" id="A0A672HHW2"/>
<dbReference type="InterPro" id="IPR011990">
    <property type="entry name" value="TPR-like_helical_dom_sf"/>
</dbReference>
<dbReference type="Proteomes" id="UP000472267">
    <property type="component" value="Chromosome 11"/>
</dbReference>
<evidence type="ECO:0000256" key="8">
    <source>
        <dbReference type="ARBA" id="ARBA00022803"/>
    </source>
</evidence>
<reference evidence="16" key="1">
    <citation type="submission" date="2019-06" db="EMBL/GenBank/DDBJ databases">
        <authorList>
            <consortium name="Wellcome Sanger Institute Data Sharing"/>
        </authorList>
    </citation>
    <scope>NUCLEOTIDE SEQUENCE [LARGE SCALE GENOMIC DNA]</scope>
</reference>
<name>A0A672HHW2_SALFA</name>
<evidence type="ECO:0000256" key="7">
    <source>
        <dbReference type="ARBA" id="ARBA00022737"/>
    </source>
</evidence>
<dbReference type="GO" id="GO:0032963">
    <property type="term" value="P:collagen metabolic process"/>
    <property type="evidence" value="ECO:0007669"/>
    <property type="project" value="InterPro"/>
</dbReference>
<evidence type="ECO:0000256" key="1">
    <source>
        <dbReference type="ARBA" id="ARBA00001961"/>
    </source>
</evidence>
<keyword evidence="11" id="KW-0223">Dioxygenase</keyword>
<accession>A0A672HHW2</accession>
<keyword evidence="12" id="KW-0560">Oxidoreductase</keyword>
<dbReference type="Gene3D" id="1.25.40.10">
    <property type="entry name" value="Tetratricopeptide repeat domain"/>
    <property type="match status" value="1"/>
</dbReference>
<dbReference type="PANTHER" id="PTHR14049:SF15">
    <property type="entry name" value="PROCOLLAGEN-PROLINE 3-DIOXYGENASE"/>
    <property type="match status" value="1"/>
</dbReference>
<dbReference type="Ensembl" id="ENSSFAT00005029592.1">
    <property type="protein sequence ID" value="ENSSFAP00005028529.1"/>
    <property type="gene ID" value="ENSSFAG00005014548.1"/>
</dbReference>
<evidence type="ECO:0000256" key="5">
    <source>
        <dbReference type="ARBA" id="ARBA00022723"/>
    </source>
</evidence>
<proteinExistence type="inferred from homology"/>
<dbReference type="PANTHER" id="PTHR14049">
    <property type="entry name" value="LEPRECAN 1"/>
    <property type="match status" value="1"/>
</dbReference>
<reference evidence="16" key="2">
    <citation type="submission" date="2025-08" db="UniProtKB">
        <authorList>
            <consortium name="Ensembl"/>
        </authorList>
    </citation>
    <scope>IDENTIFICATION</scope>
</reference>
<evidence type="ECO:0000256" key="6">
    <source>
        <dbReference type="ARBA" id="ARBA00022729"/>
    </source>
</evidence>
<dbReference type="Gene3D" id="2.60.120.620">
    <property type="entry name" value="q2cbj1_9rhob like domain"/>
    <property type="match status" value="1"/>
</dbReference>
<evidence type="ECO:0000256" key="10">
    <source>
        <dbReference type="ARBA" id="ARBA00022896"/>
    </source>
</evidence>
<evidence type="ECO:0000256" key="13">
    <source>
        <dbReference type="ARBA" id="ARBA00023004"/>
    </source>
</evidence>
<dbReference type="GO" id="GO:0031418">
    <property type="term" value="F:L-ascorbic acid binding"/>
    <property type="evidence" value="ECO:0007669"/>
    <property type="project" value="UniProtKB-KW"/>
</dbReference>
<dbReference type="GO" id="GO:0019797">
    <property type="term" value="F:procollagen-proline 3-dioxygenase activity"/>
    <property type="evidence" value="ECO:0007669"/>
    <property type="project" value="UniProtKB-EC"/>
</dbReference>
<reference evidence="16" key="3">
    <citation type="submission" date="2025-09" db="UniProtKB">
        <authorList>
            <consortium name="Ensembl"/>
        </authorList>
    </citation>
    <scope>IDENTIFICATION</scope>
</reference>
<dbReference type="InterPro" id="IPR005123">
    <property type="entry name" value="Oxoglu/Fe-dep_dioxygenase_dom"/>
</dbReference>